<organism evidence="1 2">
    <name type="scientific">Veronia pacifica</name>
    <dbReference type="NCBI Taxonomy" id="1080227"/>
    <lineage>
        <taxon>Bacteria</taxon>
        <taxon>Pseudomonadati</taxon>
        <taxon>Pseudomonadota</taxon>
        <taxon>Gammaproteobacteria</taxon>
        <taxon>Vibrionales</taxon>
        <taxon>Vibrionaceae</taxon>
        <taxon>Veronia</taxon>
    </lineage>
</organism>
<name>A0A1C3EG26_9GAMM</name>
<dbReference type="EMBL" id="LYBM01000026">
    <property type="protein sequence ID" value="ODA32202.1"/>
    <property type="molecule type" value="Genomic_DNA"/>
</dbReference>
<accession>A0A1C3EG26</accession>
<keyword evidence="2" id="KW-1185">Reference proteome</keyword>
<dbReference type="Gene3D" id="2.60.40.3230">
    <property type="match status" value="1"/>
</dbReference>
<dbReference type="InterPro" id="IPR038483">
    <property type="entry name" value="YcfL-like_sf"/>
</dbReference>
<evidence type="ECO:0000313" key="1">
    <source>
        <dbReference type="EMBL" id="ODA32202.1"/>
    </source>
</evidence>
<dbReference type="Proteomes" id="UP000094936">
    <property type="component" value="Unassembled WGS sequence"/>
</dbReference>
<comment type="caution">
    <text evidence="1">The sequence shown here is derived from an EMBL/GenBank/DDBJ whole genome shotgun (WGS) entry which is preliminary data.</text>
</comment>
<sequence length="128" mass="14021">MRYLAAALSAAILIGCSSTDNRGISIDSSNQHVVLANSSLGKDLEFGNAQANLLNERLNAQVRITNKTGQDQAIQYKFDWYDAQGLEVDSGKSPWRQLIIYAGDSKVISGMALHPAARDFRVSVRHLD</sequence>
<dbReference type="CDD" id="cd09030">
    <property type="entry name" value="DUF1425"/>
    <property type="match status" value="1"/>
</dbReference>
<dbReference type="OrthoDB" id="5616034at2"/>
<protein>
    <recommendedName>
        <fullName evidence="3">YcfL protein: an outer membrane lipoprotein that is part of a salvage cluster</fullName>
    </recommendedName>
</protein>
<dbReference type="Pfam" id="PF07233">
    <property type="entry name" value="DUF1425"/>
    <property type="match status" value="1"/>
</dbReference>
<dbReference type="InterPro" id="IPR010824">
    <property type="entry name" value="DUF1425"/>
</dbReference>
<dbReference type="AlphaFoldDB" id="A0A1C3EG26"/>
<dbReference type="RefSeq" id="WP_068903395.1">
    <property type="nucleotide sequence ID" value="NZ_JBHUIF010000029.1"/>
</dbReference>
<evidence type="ECO:0008006" key="3">
    <source>
        <dbReference type="Google" id="ProtNLM"/>
    </source>
</evidence>
<evidence type="ECO:0000313" key="2">
    <source>
        <dbReference type="Proteomes" id="UP000094936"/>
    </source>
</evidence>
<dbReference type="PROSITE" id="PS51257">
    <property type="entry name" value="PROKAR_LIPOPROTEIN"/>
    <property type="match status" value="1"/>
</dbReference>
<reference evidence="1 2" key="1">
    <citation type="submission" date="2016-05" db="EMBL/GenBank/DDBJ databases">
        <title>Genomic Taxonomy of the Vibrionaceae.</title>
        <authorList>
            <person name="Gomez-Gil B."/>
            <person name="Enciso-Ibarra J."/>
        </authorList>
    </citation>
    <scope>NUCLEOTIDE SEQUENCE [LARGE SCALE GENOMIC DNA]</scope>
    <source>
        <strain evidence="1 2">CAIM 1920</strain>
    </source>
</reference>
<gene>
    <name evidence="1" type="ORF">A8L45_14175</name>
</gene>
<dbReference type="STRING" id="1080227.A8L45_14175"/>
<proteinExistence type="predicted"/>